<reference evidence="2" key="1">
    <citation type="submission" date="2016-07" db="EMBL/GenBank/DDBJ databases">
        <authorList>
            <person name="Bretaudeau A."/>
        </authorList>
    </citation>
    <scope>NUCLEOTIDE SEQUENCE</scope>
    <source>
        <strain evidence="2">Rice</strain>
        <tissue evidence="2">Whole body</tissue>
    </source>
</reference>
<gene>
    <name evidence="2" type="ORF">SFRICE_011755</name>
</gene>
<feature type="compositionally biased region" description="Basic residues" evidence="1">
    <location>
        <begin position="260"/>
        <end position="293"/>
    </location>
</feature>
<feature type="compositionally biased region" description="Low complexity" evidence="1">
    <location>
        <begin position="302"/>
        <end position="328"/>
    </location>
</feature>
<name>A0A2H1W8X4_SPOFR</name>
<protein>
    <submittedName>
        <fullName evidence="2">SFRICE_011755</fullName>
    </submittedName>
</protein>
<feature type="region of interest" description="Disordered" evidence="1">
    <location>
        <begin position="34"/>
        <end position="59"/>
    </location>
</feature>
<sequence length="475" mass="54576">MWPKMEHTDLQNEPTLPLFTTAATTKPSVFVKTTKSTVGTHPPNWPFPKEEEGANSTQKESLLVHDLKSSMAVDGLGYGSAFTVKLLEIARKKDFLTTAELFNAFSAGMNKRIDEGKLASMGQDLLGAIKRSLVMLQSDSSGLYNEDAWAMMDMVHLVVKNKNIPIYDQLRQAINLYDSMFTKAEGEELFASLEVFERYPEGGKSATEVCERIIDAFLAPYIRMDGSREQKQFVRLIMQSAESANPGWRAQDFALRMGKKKVMHQIRRRNRMKRRKHRRERRKHRRHRKRKQRERQLSMGNLSTTLTTATATTSTTTSSTSSSTTSATTTTTIAGNAAAKKLVSSYSPEYLKQLAISYFRKKQQAQNFRRFNVPSTEEEMYDNISVYSSNSTEHNNLLQKIREDSSYSDEEEHLRNNLYDALRHDNRTLVQFRAIHGEDTTNDTIRGISRESDNEWVLKNNIYKVFEKRNQVYRK</sequence>
<evidence type="ECO:0000313" key="2">
    <source>
        <dbReference type="EMBL" id="SOQ49549.1"/>
    </source>
</evidence>
<dbReference type="AlphaFoldDB" id="A0A2H1W8X4"/>
<proteinExistence type="predicted"/>
<dbReference type="EMBL" id="ODYU01007089">
    <property type="protein sequence ID" value="SOQ49549.1"/>
    <property type="molecule type" value="Genomic_DNA"/>
</dbReference>
<evidence type="ECO:0000256" key="1">
    <source>
        <dbReference type="SAM" id="MobiDB-lite"/>
    </source>
</evidence>
<feature type="region of interest" description="Disordered" evidence="1">
    <location>
        <begin position="260"/>
        <end position="328"/>
    </location>
</feature>
<accession>A0A2H1W8X4</accession>
<organism evidence="2">
    <name type="scientific">Spodoptera frugiperda</name>
    <name type="common">Fall armyworm</name>
    <dbReference type="NCBI Taxonomy" id="7108"/>
    <lineage>
        <taxon>Eukaryota</taxon>
        <taxon>Metazoa</taxon>
        <taxon>Ecdysozoa</taxon>
        <taxon>Arthropoda</taxon>
        <taxon>Hexapoda</taxon>
        <taxon>Insecta</taxon>
        <taxon>Pterygota</taxon>
        <taxon>Neoptera</taxon>
        <taxon>Endopterygota</taxon>
        <taxon>Lepidoptera</taxon>
        <taxon>Glossata</taxon>
        <taxon>Ditrysia</taxon>
        <taxon>Noctuoidea</taxon>
        <taxon>Noctuidae</taxon>
        <taxon>Amphipyrinae</taxon>
        <taxon>Spodoptera</taxon>
    </lineage>
</organism>